<dbReference type="InterPro" id="IPR036388">
    <property type="entry name" value="WH-like_DNA-bd_sf"/>
</dbReference>
<evidence type="ECO:0000256" key="1">
    <source>
        <dbReference type="ARBA" id="ARBA00023015"/>
    </source>
</evidence>
<dbReference type="InterPro" id="IPR036390">
    <property type="entry name" value="WH_DNA-bd_sf"/>
</dbReference>
<evidence type="ECO:0000256" key="2">
    <source>
        <dbReference type="ARBA" id="ARBA00023125"/>
    </source>
</evidence>
<keyword evidence="7" id="KW-1185">Reference proteome</keyword>
<dbReference type="EMBL" id="BAABKX010000013">
    <property type="protein sequence ID" value="GAA5053168.1"/>
    <property type="molecule type" value="Genomic_DNA"/>
</dbReference>
<dbReference type="RefSeq" id="WP_227778192.1">
    <property type="nucleotide sequence ID" value="NZ_BAABKX010000013.1"/>
</dbReference>
<dbReference type="Proteomes" id="UP001501729">
    <property type="component" value="Unassembled WGS sequence"/>
</dbReference>
<dbReference type="GO" id="GO:0045892">
    <property type="term" value="P:negative regulation of DNA-templated transcription"/>
    <property type="evidence" value="ECO:0007669"/>
    <property type="project" value="TreeGrafter"/>
</dbReference>
<keyword evidence="2" id="KW-0238">DNA-binding</keyword>
<evidence type="ECO:0000313" key="6">
    <source>
        <dbReference type="EMBL" id="GAA5053168.1"/>
    </source>
</evidence>
<comment type="caution">
    <text evidence="6">The sequence shown here is derived from an EMBL/GenBank/DDBJ whole genome shotgun (WGS) entry which is preliminary data.</text>
</comment>
<dbReference type="PROSITE" id="PS51077">
    <property type="entry name" value="HTH_ICLR"/>
    <property type="match status" value="1"/>
</dbReference>
<dbReference type="PANTHER" id="PTHR30136:SF35">
    <property type="entry name" value="HTH-TYPE TRANSCRIPTIONAL REGULATOR RV1719"/>
    <property type="match status" value="1"/>
</dbReference>
<dbReference type="SUPFAM" id="SSF46785">
    <property type="entry name" value="Winged helix' DNA-binding domain"/>
    <property type="match status" value="1"/>
</dbReference>
<dbReference type="GO" id="GO:0003677">
    <property type="term" value="F:DNA binding"/>
    <property type="evidence" value="ECO:0007669"/>
    <property type="project" value="UniProtKB-KW"/>
</dbReference>
<feature type="domain" description="HTH iclR-type" evidence="4">
    <location>
        <begin position="9"/>
        <end position="68"/>
    </location>
</feature>
<feature type="domain" description="IclR-ED" evidence="5">
    <location>
        <begin position="69"/>
        <end position="242"/>
    </location>
</feature>
<accession>A0AAV3UJ68</accession>
<keyword evidence="3" id="KW-0804">Transcription</keyword>
<organism evidence="6 7">
    <name type="scientific">Haladaptatus pallidirubidus</name>
    <dbReference type="NCBI Taxonomy" id="1008152"/>
    <lineage>
        <taxon>Archaea</taxon>
        <taxon>Methanobacteriati</taxon>
        <taxon>Methanobacteriota</taxon>
        <taxon>Stenosarchaea group</taxon>
        <taxon>Halobacteria</taxon>
        <taxon>Halobacteriales</taxon>
        <taxon>Haladaptataceae</taxon>
        <taxon>Haladaptatus</taxon>
    </lineage>
</organism>
<reference evidence="6 7" key="1">
    <citation type="journal article" date="2019" name="Int. J. Syst. Evol. Microbiol.">
        <title>The Global Catalogue of Microorganisms (GCM) 10K type strain sequencing project: providing services to taxonomists for standard genome sequencing and annotation.</title>
        <authorList>
            <consortium name="The Broad Institute Genomics Platform"/>
            <consortium name="The Broad Institute Genome Sequencing Center for Infectious Disease"/>
            <person name="Wu L."/>
            <person name="Ma J."/>
        </authorList>
    </citation>
    <scope>NUCLEOTIDE SEQUENCE [LARGE SCALE GENOMIC DNA]</scope>
    <source>
        <strain evidence="6 7">JCM 17504</strain>
    </source>
</reference>
<evidence type="ECO:0000256" key="3">
    <source>
        <dbReference type="ARBA" id="ARBA00023163"/>
    </source>
</evidence>
<protein>
    <submittedName>
        <fullName evidence="6">IclR family transcriptional regulator</fullName>
    </submittedName>
</protein>
<dbReference type="GO" id="GO:0003700">
    <property type="term" value="F:DNA-binding transcription factor activity"/>
    <property type="evidence" value="ECO:0007669"/>
    <property type="project" value="TreeGrafter"/>
</dbReference>
<dbReference type="PANTHER" id="PTHR30136">
    <property type="entry name" value="HELIX-TURN-HELIX TRANSCRIPTIONAL REGULATOR, ICLR FAMILY"/>
    <property type="match status" value="1"/>
</dbReference>
<dbReference type="Gene3D" id="3.30.450.40">
    <property type="match status" value="1"/>
</dbReference>
<dbReference type="SMART" id="SM00346">
    <property type="entry name" value="HTH_ICLR"/>
    <property type="match status" value="1"/>
</dbReference>
<proteinExistence type="predicted"/>
<dbReference type="CDD" id="cd00090">
    <property type="entry name" value="HTH_ARSR"/>
    <property type="match status" value="1"/>
</dbReference>
<dbReference type="AlphaFoldDB" id="A0AAV3UJ68"/>
<dbReference type="InterPro" id="IPR050707">
    <property type="entry name" value="HTH_MetabolicPath_Reg"/>
</dbReference>
<evidence type="ECO:0000259" key="4">
    <source>
        <dbReference type="PROSITE" id="PS51077"/>
    </source>
</evidence>
<dbReference type="InterPro" id="IPR029016">
    <property type="entry name" value="GAF-like_dom_sf"/>
</dbReference>
<dbReference type="PROSITE" id="PS51078">
    <property type="entry name" value="ICLR_ED"/>
    <property type="match status" value="1"/>
</dbReference>
<evidence type="ECO:0000259" key="5">
    <source>
        <dbReference type="PROSITE" id="PS51078"/>
    </source>
</evidence>
<dbReference type="InterPro" id="IPR005471">
    <property type="entry name" value="Tscrpt_reg_IclR_N"/>
</dbReference>
<dbReference type="Pfam" id="PF09339">
    <property type="entry name" value="HTH_IclR"/>
    <property type="match status" value="1"/>
</dbReference>
<dbReference type="InterPro" id="IPR014757">
    <property type="entry name" value="Tscrpt_reg_IclR_C"/>
</dbReference>
<dbReference type="Pfam" id="PF01614">
    <property type="entry name" value="IclR_C"/>
    <property type="match status" value="1"/>
</dbReference>
<keyword evidence="1" id="KW-0805">Transcription regulation</keyword>
<dbReference type="SUPFAM" id="SSF55781">
    <property type="entry name" value="GAF domain-like"/>
    <property type="match status" value="1"/>
</dbReference>
<evidence type="ECO:0000313" key="7">
    <source>
        <dbReference type="Proteomes" id="UP001501729"/>
    </source>
</evidence>
<dbReference type="Gene3D" id="1.10.10.10">
    <property type="entry name" value="Winged helix-like DNA-binding domain superfamily/Winged helix DNA-binding domain"/>
    <property type="match status" value="1"/>
</dbReference>
<sequence length="242" mass="26564">MDAEEEYPIRTTAKAFQVIEGLMELRVAGVTELAAHLHLSKSSVYKHLDTLRRLGYVVKKDDVYQLGFRFFELGNGLRERNELYRTAKSYMNNLAMTTGETVSLAVEESDEVVYIYSIRSGTTDDGKQGTRAPLAADVAGKAILAYKPTAERETLVSSADWMDESLLAELRTIRDHRLAIERGTTEDGQNCVAVPIRDTHDYPLGALTVCGSTASLSGKRLEEDITGLVVSAAKSIEVALAS</sequence>
<dbReference type="GeneID" id="68616932"/>
<dbReference type="InterPro" id="IPR011991">
    <property type="entry name" value="ArsR-like_HTH"/>
</dbReference>
<name>A0AAV3UJ68_9EURY</name>
<gene>
    <name evidence="6" type="ORF">GCM10025751_30140</name>
</gene>